<evidence type="ECO:0000313" key="3">
    <source>
        <dbReference type="EMBL" id="KAF3588052.1"/>
    </source>
</evidence>
<reference evidence="3" key="1">
    <citation type="submission" date="2019-12" db="EMBL/GenBank/DDBJ databases">
        <title>Genome sequencing and annotation of Brassica cretica.</title>
        <authorList>
            <person name="Studholme D.J."/>
            <person name="Sarris P."/>
        </authorList>
    </citation>
    <scope>NUCLEOTIDE SEQUENCE</scope>
    <source>
        <strain evidence="3">PFS-109/04</strain>
        <tissue evidence="3">Leaf</tissue>
    </source>
</reference>
<feature type="region of interest" description="Disordered" evidence="1">
    <location>
        <begin position="130"/>
        <end position="151"/>
    </location>
</feature>
<accession>A0A8S9S729</accession>
<dbReference type="AlphaFoldDB" id="A0A8S9S729"/>
<proteinExistence type="predicted"/>
<name>A0A8S9S729_BRACR</name>
<evidence type="ECO:0000313" key="4">
    <source>
        <dbReference type="Proteomes" id="UP000712600"/>
    </source>
</evidence>
<evidence type="ECO:0000256" key="1">
    <source>
        <dbReference type="SAM" id="MobiDB-lite"/>
    </source>
</evidence>
<feature type="compositionally biased region" description="Basic and acidic residues" evidence="1">
    <location>
        <begin position="23"/>
        <end position="34"/>
    </location>
</feature>
<dbReference type="EMBL" id="QGKX02000088">
    <property type="protein sequence ID" value="KAF3588052.1"/>
    <property type="molecule type" value="Genomic_DNA"/>
</dbReference>
<comment type="caution">
    <text evidence="3">The sequence shown here is derived from an EMBL/GenBank/DDBJ whole genome shotgun (WGS) entry which is preliminary data.</text>
</comment>
<gene>
    <name evidence="2" type="ORF">F2Q69_00031826</name>
    <name evidence="3" type="ORF">F2Q69_00031832</name>
</gene>
<feature type="region of interest" description="Disordered" evidence="1">
    <location>
        <begin position="9"/>
        <end position="57"/>
    </location>
</feature>
<organism evidence="3 4">
    <name type="scientific">Brassica cretica</name>
    <name type="common">Mustard</name>
    <dbReference type="NCBI Taxonomy" id="69181"/>
    <lineage>
        <taxon>Eukaryota</taxon>
        <taxon>Viridiplantae</taxon>
        <taxon>Streptophyta</taxon>
        <taxon>Embryophyta</taxon>
        <taxon>Tracheophyta</taxon>
        <taxon>Spermatophyta</taxon>
        <taxon>Magnoliopsida</taxon>
        <taxon>eudicotyledons</taxon>
        <taxon>Gunneridae</taxon>
        <taxon>Pentapetalae</taxon>
        <taxon>rosids</taxon>
        <taxon>malvids</taxon>
        <taxon>Brassicales</taxon>
        <taxon>Brassicaceae</taxon>
        <taxon>Brassiceae</taxon>
        <taxon>Brassica</taxon>
    </lineage>
</organism>
<protein>
    <submittedName>
        <fullName evidence="3">Uncharacterized protein</fullName>
    </submittedName>
</protein>
<dbReference type="Proteomes" id="UP000712600">
    <property type="component" value="Unassembled WGS sequence"/>
</dbReference>
<evidence type="ECO:0000313" key="2">
    <source>
        <dbReference type="EMBL" id="KAF3585486.1"/>
    </source>
</evidence>
<dbReference type="EMBL" id="QGKX02000088">
    <property type="protein sequence ID" value="KAF3585486.1"/>
    <property type="molecule type" value="Genomic_DNA"/>
</dbReference>
<sequence>MLELRCELRYMSESQSRPKKRHEPSEKICKREESTGSYRRSQRSKSPCGEETSMERVKKRRCNAIVVELTRYLLIGAAFAQSKRGSLTVRPSPFHWRRFARERQGERRERESNWLFWFLDQDKETRRSWAVGNKDLPDGPSMGSIQAGGDL</sequence>